<evidence type="ECO:0000313" key="2">
    <source>
        <dbReference type="EMBL" id="SDZ95375.1"/>
    </source>
</evidence>
<organism evidence="2 3">
    <name type="scientific">Alistipes timonensis JC136</name>
    <dbReference type="NCBI Taxonomy" id="1033731"/>
    <lineage>
        <taxon>Bacteria</taxon>
        <taxon>Pseudomonadati</taxon>
        <taxon>Bacteroidota</taxon>
        <taxon>Bacteroidia</taxon>
        <taxon>Bacteroidales</taxon>
        <taxon>Rikenellaceae</taxon>
        <taxon>Alistipes</taxon>
    </lineage>
</organism>
<name>A0A1H3X7I6_9BACT</name>
<dbReference type="Proteomes" id="UP000183253">
    <property type="component" value="Unassembled WGS sequence"/>
</dbReference>
<dbReference type="AlphaFoldDB" id="A0A1H3X7I6"/>
<reference evidence="2 3" key="1">
    <citation type="submission" date="2016-10" db="EMBL/GenBank/DDBJ databases">
        <authorList>
            <person name="de Groot N.N."/>
        </authorList>
    </citation>
    <scope>NUCLEOTIDE SEQUENCE [LARGE SCALE GENOMIC DNA]</scope>
    <source>
        <strain evidence="2 3">DSM 25383</strain>
    </source>
</reference>
<dbReference type="STRING" id="1033731.SAMN05444145_101134"/>
<sequence>MRAIAGLSLLLLAGCDKATEPGFAEAPEVSRHTVAYLKSLCDGRSSAAVTQDITIRGFITANDLYGEFDRTIVVEDPSGGIAIAAGHPSLADDYPFGAVATVRCNGLTLCNYGGKIELGSEPGDYGAEAIPREELSRYIRVTLPEEGERHRAAPLTFGEVSARHIDTRVRFDGVRFADAGKTWCDTDPETGRTVATERTIVDAGGNEFTVRSAATCAYAKEPLPSGTGSLYGIIDYFAGKYTLRVTNREVVFSRTATLYTAHSAYQTPDPGVPERHVTVATLPRAYLSVVGCSAPRPTK</sequence>
<dbReference type="OrthoDB" id="1492759at2"/>
<protein>
    <recommendedName>
        <fullName evidence="1">DUF5689 domain-containing protein</fullName>
    </recommendedName>
</protein>
<dbReference type="RefSeq" id="WP_026020563.1">
    <property type="nucleotide sequence ID" value="NZ_CAEG01000001.1"/>
</dbReference>
<dbReference type="InterPro" id="IPR043744">
    <property type="entry name" value="DUF5689"/>
</dbReference>
<evidence type="ECO:0000259" key="1">
    <source>
        <dbReference type="Pfam" id="PF18942"/>
    </source>
</evidence>
<keyword evidence="3" id="KW-1185">Reference proteome</keyword>
<proteinExistence type="predicted"/>
<dbReference type="PROSITE" id="PS51257">
    <property type="entry name" value="PROKAR_LIPOPROTEIN"/>
    <property type="match status" value="1"/>
</dbReference>
<dbReference type="EMBL" id="FNRI01000001">
    <property type="protein sequence ID" value="SDZ95375.1"/>
    <property type="molecule type" value="Genomic_DNA"/>
</dbReference>
<gene>
    <name evidence="2" type="ORF">SAMN05444145_101134</name>
</gene>
<accession>A0A1H3X7I6</accession>
<dbReference type="Pfam" id="PF18942">
    <property type="entry name" value="DUF5689"/>
    <property type="match status" value="1"/>
</dbReference>
<evidence type="ECO:0000313" key="3">
    <source>
        <dbReference type="Proteomes" id="UP000183253"/>
    </source>
</evidence>
<feature type="domain" description="DUF5689" evidence="1">
    <location>
        <begin position="32"/>
        <end position="247"/>
    </location>
</feature>